<evidence type="ECO:0000313" key="18">
    <source>
        <dbReference type="Proteomes" id="UP000001514"/>
    </source>
</evidence>
<dbReference type="FunFam" id="3.40.120.10:FF:000013">
    <property type="entry name" value="Phosphoacetylglucosamine mutase"/>
    <property type="match status" value="1"/>
</dbReference>
<evidence type="ECO:0000256" key="5">
    <source>
        <dbReference type="ARBA" id="ARBA00022553"/>
    </source>
</evidence>
<dbReference type="PANTHER" id="PTHR45955">
    <property type="entry name" value="PHOSPHOACETYLGLUCOSAMINE MUTASE"/>
    <property type="match status" value="1"/>
</dbReference>
<dbReference type="Gene3D" id="3.40.120.10">
    <property type="entry name" value="Alpha-D-Glucose-1,6-Bisphosphate, subunit A, domain 3"/>
    <property type="match status" value="3"/>
</dbReference>
<dbReference type="Proteomes" id="UP000001514">
    <property type="component" value="Unassembled WGS sequence"/>
</dbReference>
<evidence type="ECO:0000256" key="3">
    <source>
        <dbReference type="ARBA" id="ARBA00010231"/>
    </source>
</evidence>
<name>D8RYP5_SELML</name>
<evidence type="ECO:0000256" key="7">
    <source>
        <dbReference type="ARBA" id="ARBA00022842"/>
    </source>
</evidence>
<dbReference type="OMA" id="VLDDGCC"/>
<dbReference type="STRING" id="88036.D8RYP5"/>
<dbReference type="EMBL" id="GL377595">
    <property type="protein sequence ID" value="EFJ22609.1"/>
    <property type="molecule type" value="Genomic_DNA"/>
</dbReference>
<dbReference type="Gene3D" id="3.30.310.50">
    <property type="entry name" value="Alpha-D-phosphohexomutase, C-terminal domain"/>
    <property type="match status" value="1"/>
</dbReference>
<feature type="binding site" evidence="12">
    <location>
        <begin position="495"/>
        <end position="499"/>
    </location>
    <ligand>
        <name>substrate</name>
    </ligand>
</feature>
<evidence type="ECO:0000256" key="4">
    <source>
        <dbReference type="ARBA" id="ARBA00012731"/>
    </source>
</evidence>
<dbReference type="Pfam" id="PF00408">
    <property type="entry name" value="PGM_PMM_IV"/>
    <property type="match status" value="1"/>
</dbReference>
<keyword evidence="5" id="KW-0597">Phosphoprotein</keyword>
<keyword evidence="18" id="KW-1185">Reference proteome</keyword>
<evidence type="ECO:0000256" key="13">
    <source>
        <dbReference type="PIRSR" id="PIRSR016408-3"/>
    </source>
</evidence>
<dbReference type="InterPro" id="IPR005844">
    <property type="entry name" value="A-D-PHexomutase_a/b/a-I"/>
</dbReference>
<sequence length="540" mass="58403">GLRFSYGTSGFRTEASVLGSVAFRAGVLAGLRSLVTGKATGLVITASHNQATDNGVKMVDPSGGMLARNWEPFAEDIANAVDVLEVKLSQVVETIIKNESVHENWKGKVLIARDTRPSGQALVAAAVKGIEAMGVAPVNMGVLTTPQLHWMVRATNKGEPQVNELAYYTKLSEAFKLLLDLNPRKPAVPRCLDIVVDGANGVGARKLLDLQMLIEGLNLEVRNSGEGELNHLAGADFVQKEKVLPAGFAASADSDRRCVTVDGDADRLAYFYVSGDGIFHLLDGDKILSLFARFLKQQVEALMGSEKDCIIPGYGRVNLGAVQTAYANGSSTKYLQEVLGLEVVLTPTGVKYLHEEAEKLDIGVYFEANGHGTVLFSERFLDFLRRESASSEILNSRLRACKRLLAVSEMVNQAIGDAISGLLMVEVVLTYSVWDVREWDALYEDVPSRQLKVKVKDRTCITTTNAETKVSRPAELQSAIDKEVENFTKGRAFVRPSGTEDVVRVYAEAGTQELADELAANVAVAVYELAGGVGPKPAKK</sequence>
<dbReference type="InterPro" id="IPR005843">
    <property type="entry name" value="A-D-PHexomutase_C"/>
</dbReference>
<dbReference type="InterPro" id="IPR016657">
    <property type="entry name" value="PAGM"/>
</dbReference>
<feature type="active site" description="Phosphoserine intermediate" evidence="11">
    <location>
        <position position="47"/>
    </location>
</feature>
<dbReference type="CDD" id="cd03086">
    <property type="entry name" value="PGM3"/>
    <property type="match status" value="1"/>
</dbReference>
<proteinExistence type="inferred from homology"/>
<dbReference type="GO" id="GO:0005975">
    <property type="term" value="P:carbohydrate metabolic process"/>
    <property type="evidence" value="ECO:0007669"/>
    <property type="project" value="InterPro"/>
</dbReference>
<comment type="similarity">
    <text evidence="3">Belongs to the phosphohexose mutase family.</text>
</comment>
<feature type="binding site" evidence="12">
    <location>
        <position position="504"/>
    </location>
    <ligand>
        <name>substrate</name>
    </ligand>
</feature>
<evidence type="ECO:0000256" key="11">
    <source>
        <dbReference type="PIRSR" id="PIRSR016408-1"/>
    </source>
</evidence>
<dbReference type="SUPFAM" id="SSF55957">
    <property type="entry name" value="Phosphoglucomutase, C-terminal domain"/>
    <property type="match status" value="1"/>
</dbReference>
<evidence type="ECO:0000256" key="9">
    <source>
        <dbReference type="ARBA" id="ARBA00031926"/>
    </source>
</evidence>
<evidence type="ECO:0000256" key="6">
    <source>
        <dbReference type="ARBA" id="ARBA00022723"/>
    </source>
</evidence>
<dbReference type="Pfam" id="PF02878">
    <property type="entry name" value="PGM_PMM_I"/>
    <property type="match status" value="2"/>
</dbReference>
<feature type="binding site" evidence="13">
    <location>
        <position position="262"/>
    </location>
    <ligand>
        <name>Mg(2+)</name>
        <dbReference type="ChEBI" id="CHEBI:18420"/>
    </ligand>
</feature>
<comment type="catalytic activity">
    <reaction evidence="1">
        <text>N-acetyl-alpha-D-glucosamine 1-phosphate = N-acetyl-D-glucosamine 6-phosphate</text>
        <dbReference type="Rhea" id="RHEA:23804"/>
        <dbReference type="ChEBI" id="CHEBI:57513"/>
        <dbReference type="ChEBI" id="CHEBI:57776"/>
        <dbReference type="EC" id="5.4.2.3"/>
    </reaction>
</comment>
<feature type="domain" description="Phosphoacetylglucosamine mutase AMG1" evidence="16">
    <location>
        <begin position="283"/>
        <end position="434"/>
    </location>
</feature>
<evidence type="ECO:0000256" key="10">
    <source>
        <dbReference type="ARBA" id="ARBA00032065"/>
    </source>
</evidence>
<feature type="binding site" evidence="13">
    <location>
        <position position="266"/>
    </location>
    <ligand>
        <name>Mg(2+)</name>
        <dbReference type="ChEBI" id="CHEBI:18420"/>
    </ligand>
</feature>
<keyword evidence="7 13" id="KW-0460">Magnesium</keyword>
<protein>
    <recommendedName>
        <fullName evidence="4">phosphoacetylglucosamine mutase</fullName>
        <ecNumber evidence="4">5.4.2.3</ecNumber>
    </recommendedName>
    <alternativeName>
        <fullName evidence="10">Acetylglucosamine phosphomutase</fullName>
    </alternativeName>
    <alternativeName>
        <fullName evidence="9">N-acetylglucosamine-phosphate mutase</fullName>
    </alternativeName>
</protein>
<comment type="cofactor">
    <cofactor evidence="13">
        <name>Mg(2+)</name>
        <dbReference type="ChEBI" id="CHEBI:18420"/>
    </cofactor>
    <text evidence="13">Binds 1 Mg(2+) ion per subunit.</text>
</comment>
<dbReference type="FunFam" id="3.30.310.50:FF:000003">
    <property type="entry name" value="Phosphoacetylglucosamine mutase"/>
    <property type="match status" value="1"/>
</dbReference>
<evidence type="ECO:0000256" key="8">
    <source>
        <dbReference type="ARBA" id="ARBA00023235"/>
    </source>
</evidence>
<keyword evidence="6 13" id="KW-0479">Metal-binding</keyword>
<accession>D8RYP5</accession>
<feature type="domain" description="Alpha-D-phosphohexomutase alpha/beta/alpha" evidence="15">
    <location>
        <begin position="99"/>
        <end position="156"/>
    </location>
</feature>
<dbReference type="SUPFAM" id="SSF53738">
    <property type="entry name" value="Phosphoglucomutase, first 3 domains"/>
    <property type="match status" value="2"/>
</dbReference>
<evidence type="ECO:0000259" key="15">
    <source>
        <dbReference type="Pfam" id="PF02878"/>
    </source>
</evidence>
<feature type="binding site" description="via phosphate group" evidence="13">
    <location>
        <position position="47"/>
    </location>
    <ligand>
        <name>Mg(2+)</name>
        <dbReference type="ChEBI" id="CHEBI:18420"/>
    </ligand>
</feature>
<feature type="domain" description="Alpha-D-phosphohexomutase C-terminal" evidence="14">
    <location>
        <begin position="468"/>
        <end position="523"/>
    </location>
</feature>
<evidence type="ECO:0000256" key="2">
    <source>
        <dbReference type="ARBA" id="ARBA00004865"/>
    </source>
</evidence>
<dbReference type="eggNOG" id="KOG2537">
    <property type="taxonomic scope" value="Eukaryota"/>
</dbReference>
<reference evidence="17 18" key="1">
    <citation type="journal article" date="2011" name="Science">
        <title>The Selaginella genome identifies genetic changes associated with the evolution of vascular plants.</title>
        <authorList>
            <person name="Banks J.A."/>
            <person name="Nishiyama T."/>
            <person name="Hasebe M."/>
            <person name="Bowman J.L."/>
            <person name="Gribskov M."/>
            <person name="dePamphilis C."/>
            <person name="Albert V.A."/>
            <person name="Aono N."/>
            <person name="Aoyama T."/>
            <person name="Ambrose B.A."/>
            <person name="Ashton N.W."/>
            <person name="Axtell M.J."/>
            <person name="Barker E."/>
            <person name="Barker M.S."/>
            <person name="Bennetzen J.L."/>
            <person name="Bonawitz N.D."/>
            <person name="Chapple C."/>
            <person name="Cheng C."/>
            <person name="Correa L.G."/>
            <person name="Dacre M."/>
            <person name="DeBarry J."/>
            <person name="Dreyer I."/>
            <person name="Elias M."/>
            <person name="Engstrom E.M."/>
            <person name="Estelle M."/>
            <person name="Feng L."/>
            <person name="Finet C."/>
            <person name="Floyd S.K."/>
            <person name="Frommer W.B."/>
            <person name="Fujita T."/>
            <person name="Gramzow L."/>
            <person name="Gutensohn M."/>
            <person name="Harholt J."/>
            <person name="Hattori M."/>
            <person name="Heyl A."/>
            <person name="Hirai T."/>
            <person name="Hiwatashi Y."/>
            <person name="Ishikawa M."/>
            <person name="Iwata M."/>
            <person name="Karol K.G."/>
            <person name="Koehler B."/>
            <person name="Kolukisaoglu U."/>
            <person name="Kubo M."/>
            <person name="Kurata T."/>
            <person name="Lalonde S."/>
            <person name="Li K."/>
            <person name="Li Y."/>
            <person name="Litt A."/>
            <person name="Lyons E."/>
            <person name="Manning G."/>
            <person name="Maruyama T."/>
            <person name="Michael T.P."/>
            <person name="Mikami K."/>
            <person name="Miyazaki S."/>
            <person name="Morinaga S."/>
            <person name="Murata T."/>
            <person name="Mueller-Roeber B."/>
            <person name="Nelson D.R."/>
            <person name="Obara M."/>
            <person name="Oguri Y."/>
            <person name="Olmstead R.G."/>
            <person name="Onodera N."/>
            <person name="Petersen B.L."/>
            <person name="Pils B."/>
            <person name="Prigge M."/>
            <person name="Rensing S.A."/>
            <person name="Riano-Pachon D.M."/>
            <person name="Roberts A.W."/>
            <person name="Sato Y."/>
            <person name="Scheller H.V."/>
            <person name="Schulz B."/>
            <person name="Schulz C."/>
            <person name="Shakirov E.V."/>
            <person name="Shibagaki N."/>
            <person name="Shinohara N."/>
            <person name="Shippen D.E."/>
            <person name="Soerensen I."/>
            <person name="Sotooka R."/>
            <person name="Sugimoto N."/>
            <person name="Sugita M."/>
            <person name="Sumikawa N."/>
            <person name="Tanurdzic M."/>
            <person name="Theissen G."/>
            <person name="Ulvskov P."/>
            <person name="Wakazuki S."/>
            <person name="Weng J.K."/>
            <person name="Willats W.W."/>
            <person name="Wipf D."/>
            <person name="Wolf P.G."/>
            <person name="Yang L."/>
            <person name="Zimmer A.D."/>
            <person name="Zhu Q."/>
            <person name="Mitros T."/>
            <person name="Hellsten U."/>
            <person name="Loque D."/>
            <person name="Otillar R."/>
            <person name="Salamov A."/>
            <person name="Schmutz J."/>
            <person name="Shapiro H."/>
            <person name="Lindquist E."/>
            <person name="Lucas S."/>
            <person name="Rokhsar D."/>
            <person name="Grigoriev I.V."/>
        </authorList>
    </citation>
    <scope>NUCLEOTIDE SEQUENCE [LARGE SCALE GENOMIC DNA]</scope>
</reference>
<feature type="domain" description="Alpha-D-phosphohexomutase alpha/beta/alpha" evidence="15">
    <location>
        <begin position="39"/>
        <end position="77"/>
    </location>
</feature>
<dbReference type="PANTHER" id="PTHR45955:SF1">
    <property type="entry name" value="PHOSPHOACETYLGLUCOSAMINE MUTASE"/>
    <property type="match status" value="1"/>
</dbReference>
<dbReference type="PIRSF" id="PIRSF016408">
    <property type="entry name" value="PAGM"/>
    <property type="match status" value="1"/>
</dbReference>
<evidence type="ECO:0000259" key="16">
    <source>
        <dbReference type="Pfam" id="PF21404"/>
    </source>
</evidence>
<evidence type="ECO:0000256" key="1">
    <source>
        <dbReference type="ARBA" id="ARBA00000558"/>
    </source>
</evidence>
<dbReference type="GO" id="GO:0004610">
    <property type="term" value="F:phosphoacetylglucosamine mutase activity"/>
    <property type="evidence" value="ECO:0000318"/>
    <property type="project" value="GO_Central"/>
</dbReference>
<dbReference type="HOGENOM" id="CLU_022890_1_0_1"/>
<feature type="binding site" evidence="12">
    <location>
        <begin position="367"/>
        <end position="369"/>
    </location>
    <ligand>
        <name>substrate</name>
    </ligand>
</feature>
<evidence type="ECO:0000259" key="14">
    <source>
        <dbReference type="Pfam" id="PF00408"/>
    </source>
</evidence>
<organism evidence="18">
    <name type="scientific">Selaginella moellendorffii</name>
    <name type="common">Spikemoss</name>
    <dbReference type="NCBI Taxonomy" id="88036"/>
    <lineage>
        <taxon>Eukaryota</taxon>
        <taxon>Viridiplantae</taxon>
        <taxon>Streptophyta</taxon>
        <taxon>Embryophyta</taxon>
        <taxon>Tracheophyta</taxon>
        <taxon>Lycopodiopsida</taxon>
        <taxon>Selaginellales</taxon>
        <taxon>Selaginellaceae</taxon>
        <taxon>Selaginella</taxon>
    </lineage>
</organism>
<keyword evidence="8" id="KW-0413">Isomerase</keyword>
<gene>
    <name evidence="17" type="ORF">SELMODRAFT_105120</name>
</gene>
<dbReference type="InterPro" id="IPR036900">
    <property type="entry name" value="A-D-PHexomutase_C_sf"/>
</dbReference>
<feature type="binding site" evidence="13">
    <location>
        <position position="264"/>
    </location>
    <ligand>
        <name>Mg(2+)</name>
        <dbReference type="ChEBI" id="CHEBI:18420"/>
    </ligand>
</feature>
<dbReference type="GO" id="GO:0046872">
    <property type="term" value="F:metal ion binding"/>
    <property type="evidence" value="ECO:0007669"/>
    <property type="project" value="UniProtKB-KW"/>
</dbReference>
<evidence type="ECO:0000313" key="17">
    <source>
        <dbReference type="EMBL" id="EFJ22609.1"/>
    </source>
</evidence>
<dbReference type="InParanoid" id="D8RYP5"/>
<dbReference type="Gramene" id="EFJ22609">
    <property type="protein sequence ID" value="EFJ22609"/>
    <property type="gene ID" value="SELMODRAFT_105120"/>
</dbReference>
<dbReference type="GO" id="GO:0006048">
    <property type="term" value="P:UDP-N-acetylglucosamine biosynthetic process"/>
    <property type="evidence" value="ECO:0000318"/>
    <property type="project" value="GO_Central"/>
</dbReference>
<feature type="non-terminal residue" evidence="17">
    <location>
        <position position="1"/>
    </location>
</feature>
<dbReference type="KEGG" id="smo:SELMODRAFT_105120"/>
<dbReference type="Pfam" id="PF21404">
    <property type="entry name" value="AMG1_III"/>
    <property type="match status" value="1"/>
</dbReference>
<comment type="pathway">
    <text evidence="2">Nucleotide-sugar biosynthesis; UDP-N-acetyl-alpha-D-glucosamine biosynthesis; N-acetyl-alpha-D-glucosamine 1-phosphate from alpha-D-glucosamine 6-phosphate (route I): step 2/2.</text>
</comment>
<dbReference type="FunCoup" id="D8RYP5">
    <property type="interactions" value="4106"/>
</dbReference>
<dbReference type="InterPro" id="IPR049022">
    <property type="entry name" value="AMG1_III"/>
</dbReference>
<dbReference type="AlphaFoldDB" id="D8RYP5"/>
<dbReference type="EC" id="5.4.2.3" evidence="4"/>
<evidence type="ECO:0000256" key="12">
    <source>
        <dbReference type="PIRSR" id="PIRSR016408-2"/>
    </source>
</evidence>
<dbReference type="InterPro" id="IPR016055">
    <property type="entry name" value="A-D-PHexomutase_a/b/a-I/II/III"/>
</dbReference>
<dbReference type="UniPathway" id="UPA00113">
    <property type="reaction ID" value="UER00530"/>
</dbReference>